<organism evidence="4 5">
    <name type="scientific">Pseudaquabacterium rugosum</name>
    <dbReference type="NCBI Taxonomy" id="2984194"/>
    <lineage>
        <taxon>Bacteria</taxon>
        <taxon>Pseudomonadati</taxon>
        <taxon>Pseudomonadota</taxon>
        <taxon>Betaproteobacteria</taxon>
        <taxon>Burkholderiales</taxon>
        <taxon>Sphaerotilaceae</taxon>
        <taxon>Pseudaquabacterium</taxon>
    </lineage>
</organism>
<evidence type="ECO:0000313" key="4">
    <source>
        <dbReference type="EMBL" id="MEK8028067.1"/>
    </source>
</evidence>
<dbReference type="PANTHER" id="PTHR44591">
    <property type="entry name" value="STRESS RESPONSE REGULATOR PROTEIN 1"/>
    <property type="match status" value="1"/>
</dbReference>
<dbReference type="PANTHER" id="PTHR44591:SF25">
    <property type="entry name" value="CHEMOTAXIS TWO-COMPONENT RESPONSE REGULATOR"/>
    <property type="match status" value="1"/>
</dbReference>
<gene>
    <name evidence="4" type="ORF">AACH11_19065</name>
</gene>
<dbReference type="SMART" id="SM00448">
    <property type="entry name" value="REC"/>
    <property type="match status" value="1"/>
</dbReference>
<evidence type="ECO:0000259" key="3">
    <source>
        <dbReference type="PROSITE" id="PS50110"/>
    </source>
</evidence>
<dbReference type="InterPro" id="IPR001789">
    <property type="entry name" value="Sig_transdc_resp-reg_receiver"/>
</dbReference>
<feature type="domain" description="Response regulatory" evidence="3">
    <location>
        <begin position="17"/>
        <end position="132"/>
    </location>
</feature>
<feature type="modified residue" description="4-aspartylphosphate" evidence="2">
    <location>
        <position position="67"/>
    </location>
</feature>
<dbReference type="EMBL" id="JBBUTF010000019">
    <property type="protein sequence ID" value="MEK8028067.1"/>
    <property type="molecule type" value="Genomic_DNA"/>
</dbReference>
<dbReference type="SUPFAM" id="SSF52172">
    <property type="entry name" value="CheY-like"/>
    <property type="match status" value="1"/>
</dbReference>
<dbReference type="PROSITE" id="PS50110">
    <property type="entry name" value="RESPONSE_REGULATORY"/>
    <property type="match status" value="1"/>
</dbReference>
<evidence type="ECO:0000256" key="1">
    <source>
        <dbReference type="ARBA" id="ARBA00022553"/>
    </source>
</evidence>
<accession>A0ABU9BGM3</accession>
<reference evidence="4 5" key="1">
    <citation type="submission" date="2024-04" db="EMBL/GenBank/DDBJ databases">
        <title>Novel species of the genus Ideonella isolated from streams.</title>
        <authorList>
            <person name="Lu H."/>
        </authorList>
    </citation>
    <scope>NUCLEOTIDE SEQUENCE [LARGE SCALE GENOMIC DNA]</scope>
    <source>
        <strain evidence="4 5">BYS139W</strain>
    </source>
</reference>
<evidence type="ECO:0000256" key="2">
    <source>
        <dbReference type="PROSITE-ProRule" id="PRU00169"/>
    </source>
</evidence>
<dbReference type="Proteomes" id="UP001368500">
    <property type="component" value="Unassembled WGS sequence"/>
</dbReference>
<keyword evidence="5" id="KW-1185">Reference proteome</keyword>
<dbReference type="InterPro" id="IPR011006">
    <property type="entry name" value="CheY-like_superfamily"/>
</dbReference>
<name>A0ABU9BGM3_9BURK</name>
<comment type="caution">
    <text evidence="4">The sequence shown here is derived from an EMBL/GenBank/DDBJ whole genome shotgun (WGS) entry which is preliminary data.</text>
</comment>
<proteinExistence type="predicted"/>
<dbReference type="Pfam" id="PF00072">
    <property type="entry name" value="Response_reg"/>
    <property type="match status" value="1"/>
</dbReference>
<dbReference type="Gene3D" id="3.40.50.2300">
    <property type="match status" value="1"/>
</dbReference>
<dbReference type="RefSeq" id="WP_341375852.1">
    <property type="nucleotide sequence ID" value="NZ_JBBUTF010000019.1"/>
</dbReference>
<keyword evidence="1 2" id="KW-0597">Phosphoprotein</keyword>
<evidence type="ECO:0000313" key="5">
    <source>
        <dbReference type="Proteomes" id="UP001368500"/>
    </source>
</evidence>
<dbReference type="InterPro" id="IPR050595">
    <property type="entry name" value="Bact_response_regulator"/>
</dbReference>
<sequence>MAPASSSSDVAGSQEPLVMVVDDSATMRRSVMMTLERGGYRVVLAENGAEALARLKGGLRPDLLLTDIVMPEMDGVELIRAARQLLRFTPIVALTTQGQRHYRDQGKSAGATAWLIKPTGGRELLDLVASFVPRAAPTKTAG</sequence>
<protein>
    <submittedName>
        <fullName evidence="4">Response regulator</fullName>
    </submittedName>
</protein>